<dbReference type="Proteomes" id="UP000754644">
    <property type="component" value="Unassembled WGS sequence"/>
</dbReference>
<sequence length="347" mass="36973">MNEQQLITDTIRRILQDQCAKVTVDAAEAGVWPAGLWQTLEDNGLTLAGISEASGGTGGELAASLLMIREAASVGAPLPLAETFIAARLCELVGAQMPVGPVTVSGSRFTLTQEGAGYRLQGHAENVAFANLCSTLIVVSSDAAGSYLCLVPLAEISQQVTQTMAGEPQSDFAINCLLPASAVFASAEDLSNQLWCLGAATRSVMMAGAMTSILEQSVQYAMERQQFGRPIAQFQAIQQQLAILAGEVAACQRAAESLNEALAPLNEFDIAIAKARISEAVGSATDIAHQVHGAMGYTMEHGLNLRTRRLWCWRDEYGNEDYWQQSIGRYVVAQGADNTWKTITDAG</sequence>
<dbReference type="Pfam" id="PF00441">
    <property type="entry name" value="Acyl-CoA_dh_1"/>
    <property type="match status" value="1"/>
</dbReference>
<dbReference type="InterPro" id="IPR037069">
    <property type="entry name" value="AcylCoA_DH/ox_N_sf"/>
</dbReference>
<evidence type="ECO:0000256" key="3">
    <source>
        <dbReference type="ARBA" id="ARBA00022630"/>
    </source>
</evidence>
<reference evidence="8" key="1">
    <citation type="submission" date="2020-05" db="EMBL/GenBank/DDBJ databases">
        <title>Sulfur intermediates as new biogeochemical hubs in an aquatic model microbial ecosystem.</title>
        <authorList>
            <person name="Vigneron A."/>
        </authorList>
    </citation>
    <scope>NUCLEOTIDE SEQUENCE</scope>
    <source>
        <strain evidence="8">Bin.250</strain>
    </source>
</reference>
<evidence type="ECO:0000259" key="6">
    <source>
        <dbReference type="Pfam" id="PF00441"/>
    </source>
</evidence>
<keyword evidence="3" id="KW-0285">Flavoprotein</keyword>
<evidence type="ECO:0000256" key="5">
    <source>
        <dbReference type="ARBA" id="ARBA00023002"/>
    </source>
</evidence>
<comment type="caution">
    <text evidence="8">The sequence shown here is derived from an EMBL/GenBank/DDBJ whole genome shotgun (WGS) entry which is preliminary data.</text>
</comment>
<dbReference type="Gene3D" id="1.10.540.10">
    <property type="entry name" value="Acyl-CoA dehydrogenase/oxidase, N-terminal domain"/>
    <property type="match status" value="1"/>
</dbReference>
<evidence type="ECO:0000259" key="7">
    <source>
        <dbReference type="Pfam" id="PF02771"/>
    </source>
</evidence>
<protein>
    <submittedName>
        <fullName evidence="8">Acyl-CoA/acyl-ACP dehydrogenase</fullName>
    </submittedName>
</protein>
<keyword evidence="5" id="KW-0560">Oxidoreductase</keyword>
<dbReference type="InterPro" id="IPR036250">
    <property type="entry name" value="AcylCo_DH-like_C"/>
</dbReference>
<gene>
    <name evidence="8" type="ORF">HQ497_03070</name>
</gene>
<keyword evidence="4" id="KW-0274">FAD</keyword>
<dbReference type="Gene3D" id="1.20.140.10">
    <property type="entry name" value="Butyryl-CoA Dehydrogenase, subunit A, domain 3"/>
    <property type="match status" value="1"/>
</dbReference>
<organism evidence="8 9">
    <name type="scientific">SAR86 cluster bacterium</name>
    <dbReference type="NCBI Taxonomy" id="2030880"/>
    <lineage>
        <taxon>Bacteria</taxon>
        <taxon>Pseudomonadati</taxon>
        <taxon>Pseudomonadota</taxon>
        <taxon>Gammaproteobacteria</taxon>
        <taxon>SAR86 cluster</taxon>
    </lineage>
</organism>
<evidence type="ECO:0000256" key="1">
    <source>
        <dbReference type="ARBA" id="ARBA00001974"/>
    </source>
</evidence>
<comment type="cofactor">
    <cofactor evidence="1">
        <name>FAD</name>
        <dbReference type="ChEBI" id="CHEBI:57692"/>
    </cofactor>
</comment>
<comment type="similarity">
    <text evidence="2">Belongs to the acyl-CoA dehydrogenase family.</text>
</comment>
<proteinExistence type="inferred from homology"/>
<evidence type="ECO:0000256" key="2">
    <source>
        <dbReference type="ARBA" id="ARBA00009347"/>
    </source>
</evidence>
<feature type="domain" description="Acyl-CoA dehydrogenase/oxidase C-terminal" evidence="6">
    <location>
        <begin position="201"/>
        <end position="308"/>
    </location>
</feature>
<dbReference type="SUPFAM" id="SSF47203">
    <property type="entry name" value="Acyl-CoA dehydrogenase C-terminal domain-like"/>
    <property type="match status" value="1"/>
</dbReference>
<evidence type="ECO:0000313" key="9">
    <source>
        <dbReference type="Proteomes" id="UP000754644"/>
    </source>
</evidence>
<dbReference type="GO" id="GO:0050660">
    <property type="term" value="F:flavin adenine dinucleotide binding"/>
    <property type="evidence" value="ECO:0007669"/>
    <property type="project" value="InterPro"/>
</dbReference>
<dbReference type="Pfam" id="PF02771">
    <property type="entry name" value="Acyl-CoA_dh_N"/>
    <property type="match status" value="1"/>
</dbReference>
<dbReference type="InterPro" id="IPR009075">
    <property type="entry name" value="AcylCo_DH/oxidase_C"/>
</dbReference>
<dbReference type="GO" id="GO:0003995">
    <property type="term" value="F:acyl-CoA dehydrogenase activity"/>
    <property type="evidence" value="ECO:0007669"/>
    <property type="project" value="TreeGrafter"/>
</dbReference>
<evidence type="ECO:0000313" key="8">
    <source>
        <dbReference type="EMBL" id="NQV64325.1"/>
    </source>
</evidence>
<feature type="domain" description="Acyl-CoA dehydrogenase/oxidase N-terminal" evidence="7">
    <location>
        <begin position="2"/>
        <end position="80"/>
    </location>
</feature>
<dbReference type="AlphaFoldDB" id="A0A972VU68"/>
<accession>A0A972VU68</accession>
<dbReference type="InterPro" id="IPR009100">
    <property type="entry name" value="AcylCoA_DH/oxidase_NM_dom_sf"/>
</dbReference>
<evidence type="ECO:0000256" key="4">
    <source>
        <dbReference type="ARBA" id="ARBA00022827"/>
    </source>
</evidence>
<dbReference type="PANTHER" id="PTHR43884">
    <property type="entry name" value="ACYL-COA DEHYDROGENASE"/>
    <property type="match status" value="1"/>
</dbReference>
<name>A0A972VU68_9GAMM</name>
<dbReference type="SUPFAM" id="SSF56645">
    <property type="entry name" value="Acyl-CoA dehydrogenase NM domain-like"/>
    <property type="match status" value="1"/>
</dbReference>
<dbReference type="InterPro" id="IPR013786">
    <property type="entry name" value="AcylCoA_DH/ox_N"/>
</dbReference>
<dbReference type="PANTHER" id="PTHR43884:SF20">
    <property type="entry name" value="ACYL-COA DEHYDROGENASE FADE28"/>
    <property type="match status" value="1"/>
</dbReference>
<dbReference type="EMBL" id="JABMOJ010000109">
    <property type="protein sequence ID" value="NQV64325.1"/>
    <property type="molecule type" value="Genomic_DNA"/>
</dbReference>